<sequence length="321" mass="35561">MLPPAARALLDHPEWEAMMWRSCSPMTVAPGDRASFRASLDLWDLGTLGLRLFNAPRYVALQTPHEIYRAHRQRLVLTIPLDGRCSFSQFGRTVQLEAGDAAFHLTTSPLEYVQAEEGAVAILQLPSNRIGLYVSCLEDICALRIAASDPVLGAVLGSARAIPNIHAIASERARDAFAESVVASLGALAAMLSESQENQSSVIQRRRLNAVKSFIDAELADNGLNPDRIASANGISVRYLHHLFQGDGQSVTDWIRERRLDRSRKGLESADLRALTVNEIGLRSGFNNDAHFRRAFKSRFGVAPRDYRRQQLAEFEDERVG</sequence>
<protein>
    <submittedName>
        <fullName evidence="5">Helix-turn-helix domain-containing protein</fullName>
    </submittedName>
</protein>
<dbReference type="RefSeq" id="WP_266337908.1">
    <property type="nucleotide sequence ID" value="NZ_JAPKNK010000002.1"/>
</dbReference>
<evidence type="ECO:0000256" key="3">
    <source>
        <dbReference type="ARBA" id="ARBA00023163"/>
    </source>
</evidence>
<organism evidence="5 6">
    <name type="scientific">Kaistia nematophila</name>
    <dbReference type="NCBI Taxonomy" id="2994654"/>
    <lineage>
        <taxon>Bacteria</taxon>
        <taxon>Pseudomonadati</taxon>
        <taxon>Pseudomonadota</taxon>
        <taxon>Alphaproteobacteria</taxon>
        <taxon>Hyphomicrobiales</taxon>
        <taxon>Kaistiaceae</taxon>
        <taxon>Kaistia</taxon>
    </lineage>
</organism>
<evidence type="ECO:0000256" key="1">
    <source>
        <dbReference type="ARBA" id="ARBA00023015"/>
    </source>
</evidence>
<dbReference type="Pfam" id="PF12833">
    <property type="entry name" value="HTH_18"/>
    <property type="match status" value="1"/>
</dbReference>
<gene>
    <name evidence="5" type="ORF">OSH07_07085</name>
</gene>
<evidence type="ECO:0000313" key="6">
    <source>
        <dbReference type="Proteomes" id="UP001144805"/>
    </source>
</evidence>
<proteinExistence type="predicted"/>
<dbReference type="InterPro" id="IPR009057">
    <property type="entry name" value="Homeodomain-like_sf"/>
</dbReference>
<accession>A0A9X3IK05</accession>
<dbReference type="InterPro" id="IPR035418">
    <property type="entry name" value="AraC-bd_2"/>
</dbReference>
<feature type="domain" description="HTH araC/xylS-type" evidence="4">
    <location>
        <begin position="209"/>
        <end position="310"/>
    </location>
</feature>
<dbReference type="Pfam" id="PF14525">
    <property type="entry name" value="AraC_binding_2"/>
    <property type="match status" value="1"/>
</dbReference>
<dbReference type="PRINTS" id="PR00032">
    <property type="entry name" value="HTHARAC"/>
</dbReference>
<evidence type="ECO:0000259" key="4">
    <source>
        <dbReference type="PROSITE" id="PS01124"/>
    </source>
</evidence>
<dbReference type="PROSITE" id="PS01124">
    <property type="entry name" value="HTH_ARAC_FAMILY_2"/>
    <property type="match status" value="1"/>
</dbReference>
<dbReference type="InterPro" id="IPR050204">
    <property type="entry name" value="AraC_XylS_family_regulators"/>
</dbReference>
<dbReference type="SUPFAM" id="SSF46689">
    <property type="entry name" value="Homeodomain-like"/>
    <property type="match status" value="1"/>
</dbReference>
<keyword evidence="2" id="KW-0238">DNA-binding</keyword>
<dbReference type="Proteomes" id="UP001144805">
    <property type="component" value="Unassembled WGS sequence"/>
</dbReference>
<evidence type="ECO:0000256" key="2">
    <source>
        <dbReference type="ARBA" id="ARBA00023125"/>
    </source>
</evidence>
<dbReference type="GO" id="GO:0043565">
    <property type="term" value="F:sequence-specific DNA binding"/>
    <property type="evidence" value="ECO:0007669"/>
    <property type="project" value="InterPro"/>
</dbReference>
<evidence type="ECO:0000313" key="5">
    <source>
        <dbReference type="EMBL" id="MCX5568953.1"/>
    </source>
</evidence>
<dbReference type="AlphaFoldDB" id="A0A9X3IK05"/>
<dbReference type="EMBL" id="JAPKNK010000002">
    <property type="protein sequence ID" value="MCX5568953.1"/>
    <property type="molecule type" value="Genomic_DNA"/>
</dbReference>
<dbReference type="SMART" id="SM00342">
    <property type="entry name" value="HTH_ARAC"/>
    <property type="match status" value="1"/>
</dbReference>
<dbReference type="PANTHER" id="PTHR46796:SF6">
    <property type="entry name" value="ARAC SUBFAMILY"/>
    <property type="match status" value="1"/>
</dbReference>
<dbReference type="PANTHER" id="PTHR46796">
    <property type="entry name" value="HTH-TYPE TRANSCRIPTIONAL ACTIVATOR RHAS-RELATED"/>
    <property type="match status" value="1"/>
</dbReference>
<dbReference type="InterPro" id="IPR020449">
    <property type="entry name" value="Tscrpt_reg_AraC-type_HTH"/>
</dbReference>
<keyword evidence="6" id="KW-1185">Reference proteome</keyword>
<comment type="caution">
    <text evidence="5">The sequence shown here is derived from an EMBL/GenBank/DDBJ whole genome shotgun (WGS) entry which is preliminary data.</text>
</comment>
<keyword evidence="1" id="KW-0805">Transcription regulation</keyword>
<dbReference type="InterPro" id="IPR018060">
    <property type="entry name" value="HTH_AraC"/>
</dbReference>
<dbReference type="Gene3D" id="1.10.10.60">
    <property type="entry name" value="Homeodomain-like"/>
    <property type="match status" value="1"/>
</dbReference>
<name>A0A9X3IK05_9HYPH</name>
<dbReference type="InterPro" id="IPR018062">
    <property type="entry name" value="HTH_AraC-typ_CS"/>
</dbReference>
<dbReference type="PROSITE" id="PS00041">
    <property type="entry name" value="HTH_ARAC_FAMILY_1"/>
    <property type="match status" value="1"/>
</dbReference>
<reference evidence="5" key="1">
    <citation type="submission" date="2022-11" db="EMBL/GenBank/DDBJ databases">
        <title>Biodiversity and phylogenetic relationships of bacteria.</title>
        <authorList>
            <person name="Machado R.A.R."/>
            <person name="Bhat A."/>
            <person name="Loulou A."/>
            <person name="Kallel S."/>
        </authorList>
    </citation>
    <scope>NUCLEOTIDE SEQUENCE</scope>
    <source>
        <strain evidence="5">K-TC2</strain>
    </source>
</reference>
<dbReference type="GO" id="GO:0003700">
    <property type="term" value="F:DNA-binding transcription factor activity"/>
    <property type="evidence" value="ECO:0007669"/>
    <property type="project" value="InterPro"/>
</dbReference>
<keyword evidence="3" id="KW-0804">Transcription</keyword>